<evidence type="ECO:0000256" key="1">
    <source>
        <dbReference type="PROSITE-ProRule" id="PRU00284"/>
    </source>
</evidence>
<proteinExistence type="predicted"/>
<keyword evidence="7" id="KW-1185">Reference proteome</keyword>
<dbReference type="InterPro" id="IPR000700">
    <property type="entry name" value="PAS-assoc_C"/>
</dbReference>
<feature type="domain" description="PAC" evidence="5">
    <location>
        <begin position="87"/>
        <end position="139"/>
    </location>
</feature>
<dbReference type="Proteomes" id="UP001197214">
    <property type="component" value="Unassembled WGS sequence"/>
</dbReference>
<dbReference type="PROSITE" id="PS50113">
    <property type="entry name" value="PAC"/>
    <property type="match status" value="1"/>
</dbReference>
<dbReference type="Pfam" id="PF08447">
    <property type="entry name" value="PAS_3"/>
    <property type="match status" value="1"/>
</dbReference>
<dbReference type="SMART" id="SM00086">
    <property type="entry name" value="PAC"/>
    <property type="match status" value="1"/>
</dbReference>
<reference evidence="6 7" key="1">
    <citation type="submission" date="2021-07" db="EMBL/GenBank/DDBJ databases">
        <title>Stakelama flava sp. nov., a novel endophytic bacterium isolated from branch of Kandelia candel.</title>
        <authorList>
            <person name="Tuo L."/>
        </authorList>
    </citation>
    <scope>NUCLEOTIDE SEQUENCE [LARGE SCALE GENOMIC DNA]</scope>
    <source>
        <strain evidence="6 7">CBK3Z-3</strain>
    </source>
</reference>
<evidence type="ECO:0000256" key="2">
    <source>
        <dbReference type="SAM" id="Coils"/>
    </source>
</evidence>
<feature type="domain" description="Methyl-accepting transducer" evidence="3">
    <location>
        <begin position="157"/>
        <end position="229"/>
    </location>
</feature>
<protein>
    <submittedName>
        <fullName evidence="6">PAS domain-containing protein</fullName>
    </submittedName>
</protein>
<organism evidence="6 7">
    <name type="scientific">Stakelama flava</name>
    <dbReference type="NCBI Taxonomy" id="2860338"/>
    <lineage>
        <taxon>Bacteria</taxon>
        <taxon>Pseudomonadati</taxon>
        <taxon>Pseudomonadota</taxon>
        <taxon>Alphaproteobacteria</taxon>
        <taxon>Sphingomonadales</taxon>
        <taxon>Sphingomonadaceae</taxon>
        <taxon>Stakelama</taxon>
    </lineage>
</organism>
<evidence type="ECO:0000259" key="5">
    <source>
        <dbReference type="PROSITE" id="PS50113"/>
    </source>
</evidence>
<accession>A0ABS6XNU9</accession>
<dbReference type="Pfam" id="PF00015">
    <property type="entry name" value="MCPsignal"/>
    <property type="match status" value="1"/>
</dbReference>
<keyword evidence="1" id="KW-0807">Transducer</keyword>
<dbReference type="InterPro" id="IPR000014">
    <property type="entry name" value="PAS"/>
</dbReference>
<evidence type="ECO:0000259" key="3">
    <source>
        <dbReference type="PROSITE" id="PS50111"/>
    </source>
</evidence>
<name>A0ABS6XNU9_9SPHN</name>
<dbReference type="NCBIfam" id="TIGR00229">
    <property type="entry name" value="sensory_box"/>
    <property type="match status" value="1"/>
</dbReference>
<dbReference type="InterPro" id="IPR013655">
    <property type="entry name" value="PAS_fold_3"/>
</dbReference>
<keyword evidence="2" id="KW-0175">Coiled coil</keyword>
<feature type="domain" description="PAS" evidence="4">
    <location>
        <begin position="34"/>
        <end position="57"/>
    </location>
</feature>
<comment type="caution">
    <text evidence="6">The sequence shown here is derived from an EMBL/GenBank/DDBJ whole genome shotgun (WGS) entry which is preliminary data.</text>
</comment>
<gene>
    <name evidence="6" type="ORF">KY084_13565</name>
</gene>
<evidence type="ECO:0000313" key="6">
    <source>
        <dbReference type="EMBL" id="MBW4331895.1"/>
    </source>
</evidence>
<dbReference type="PROSITE" id="PS50112">
    <property type="entry name" value="PAS"/>
    <property type="match status" value="1"/>
</dbReference>
<dbReference type="PROSITE" id="PS50111">
    <property type="entry name" value="CHEMOTAXIS_TRANSDUC_2"/>
    <property type="match status" value="1"/>
</dbReference>
<feature type="coiled-coil region" evidence="2">
    <location>
        <begin position="134"/>
        <end position="161"/>
    </location>
</feature>
<dbReference type="PANTHER" id="PTHR24422:SF10">
    <property type="entry name" value="CHEMOTAXIS PROTEIN METHYLTRANSFERASE 2"/>
    <property type="match status" value="1"/>
</dbReference>
<dbReference type="EMBL" id="JAHWZX010000014">
    <property type="protein sequence ID" value="MBW4331895.1"/>
    <property type="molecule type" value="Genomic_DNA"/>
</dbReference>
<evidence type="ECO:0000259" key="4">
    <source>
        <dbReference type="PROSITE" id="PS50112"/>
    </source>
</evidence>
<dbReference type="InterPro" id="IPR050903">
    <property type="entry name" value="Bact_Chemotaxis_MeTrfase"/>
</dbReference>
<evidence type="ECO:0000313" key="7">
    <source>
        <dbReference type="Proteomes" id="UP001197214"/>
    </source>
</evidence>
<dbReference type="PANTHER" id="PTHR24422">
    <property type="entry name" value="CHEMOTAXIS PROTEIN METHYLTRANSFERASE"/>
    <property type="match status" value="1"/>
</dbReference>
<dbReference type="InterPro" id="IPR001610">
    <property type="entry name" value="PAC"/>
</dbReference>
<dbReference type="InterPro" id="IPR004089">
    <property type="entry name" value="MCPsignal_dom"/>
</dbReference>
<dbReference type="CDD" id="cd00130">
    <property type="entry name" value="PAS"/>
    <property type="match status" value="1"/>
</dbReference>
<sequence length="229" mass="24978">MASDVTAEKARVAEVDSRLAAIERSQAVIDFALDGTVVAVNDNFLALFGYTREDLIGCHHSLLCEPGTAQSPEYQAFWQALGQGKFDSGRYRRRAKNGDPVWIQASYNPIFDARGRITRVMKIATDITREMKLEAQAKQRLNESESLRDALERRSGEMQETIERVGVMVAAIREVAGQTRLLALNASIEAARAGEAGRGFSVVATEVKKLAGDVGNAAREAEAIIAEHG</sequence>